<dbReference type="AlphaFoldDB" id="A0A7H4N5P4"/>
<comment type="caution">
    <text evidence="1">The sequence shown here is derived from an EMBL/GenBank/DDBJ whole genome shotgun (WGS) entry which is preliminary data.</text>
</comment>
<protein>
    <submittedName>
        <fullName evidence="1">Uncharacterized protein</fullName>
    </submittedName>
</protein>
<accession>A0A7H4N5P4</accession>
<dbReference type="EMBL" id="UGMS01000001">
    <property type="protein sequence ID" value="STV78807.1"/>
    <property type="molecule type" value="Genomic_DNA"/>
</dbReference>
<gene>
    <name evidence="1" type="ORF">NCTC11685_02371</name>
</gene>
<name>A0A7H4N5P4_9ENTR</name>
<organism evidence="1 2">
    <name type="scientific">Klebsiella michiganensis</name>
    <dbReference type="NCBI Taxonomy" id="1134687"/>
    <lineage>
        <taxon>Bacteria</taxon>
        <taxon>Pseudomonadati</taxon>
        <taxon>Pseudomonadota</taxon>
        <taxon>Gammaproteobacteria</taxon>
        <taxon>Enterobacterales</taxon>
        <taxon>Enterobacteriaceae</taxon>
        <taxon>Klebsiella/Raoultella group</taxon>
        <taxon>Klebsiella</taxon>
    </lineage>
</organism>
<evidence type="ECO:0000313" key="1">
    <source>
        <dbReference type="EMBL" id="STV78807.1"/>
    </source>
</evidence>
<evidence type="ECO:0000313" key="2">
    <source>
        <dbReference type="Proteomes" id="UP000254863"/>
    </source>
</evidence>
<proteinExistence type="predicted"/>
<dbReference type="Proteomes" id="UP000254863">
    <property type="component" value="Unassembled WGS sequence"/>
</dbReference>
<reference evidence="1 2" key="1">
    <citation type="submission" date="2018-06" db="EMBL/GenBank/DDBJ databases">
        <authorList>
            <consortium name="Pathogen Informatics"/>
            <person name="Doyle S."/>
        </authorList>
    </citation>
    <scope>NUCLEOTIDE SEQUENCE [LARGE SCALE GENOMIC DNA]</scope>
    <source>
        <strain evidence="1 2">NCTC11685</strain>
    </source>
</reference>
<sequence>MLYAGLMSSNYPLPGMKDSARRHRMTMIFS</sequence>